<keyword evidence="1" id="KW-0472">Membrane</keyword>
<feature type="transmembrane region" description="Helical" evidence="1">
    <location>
        <begin position="75"/>
        <end position="94"/>
    </location>
</feature>
<protein>
    <submittedName>
        <fullName evidence="2">Uncharacterized protein</fullName>
    </submittedName>
</protein>
<accession>W0DNY1</accession>
<dbReference type="AlphaFoldDB" id="W0DNY1"/>
<evidence type="ECO:0000313" key="3">
    <source>
        <dbReference type="Proteomes" id="UP000005289"/>
    </source>
</evidence>
<keyword evidence="1" id="KW-0812">Transmembrane</keyword>
<proteinExistence type="predicted"/>
<keyword evidence="3" id="KW-1185">Reference proteome</keyword>
<sequence>MNPFDLRWLWQAVRGRSLTLALVFLLALLGMSAPDLLRRVLDPLGLAGWLAWIAPAIALWILVRLEPIVIPSEQVRQRLALAVVLGALTLVWAMRGGDEHAAQRSDPLPVASPGVADARLGAARGQTLV</sequence>
<evidence type="ECO:0000256" key="1">
    <source>
        <dbReference type="SAM" id="Phobius"/>
    </source>
</evidence>
<dbReference type="STRING" id="713585.THITH_16470"/>
<evidence type="ECO:0000313" key="2">
    <source>
        <dbReference type="EMBL" id="AHF00305.1"/>
    </source>
</evidence>
<name>W0DNY1_9GAMM</name>
<dbReference type="Proteomes" id="UP000005289">
    <property type="component" value="Chromosome"/>
</dbReference>
<feature type="transmembrane region" description="Helical" evidence="1">
    <location>
        <begin position="44"/>
        <end position="63"/>
    </location>
</feature>
<dbReference type="EMBL" id="CP007029">
    <property type="protein sequence ID" value="AHF00305.1"/>
    <property type="molecule type" value="Genomic_DNA"/>
</dbReference>
<dbReference type="HOGENOM" id="CLU_1947847_0_0_6"/>
<keyword evidence="1" id="KW-1133">Transmembrane helix</keyword>
<dbReference type="OrthoDB" id="9918579at2"/>
<gene>
    <name evidence="2" type="ORF">THITH_16470</name>
</gene>
<dbReference type="KEGG" id="tti:THITH_16470"/>
<dbReference type="RefSeq" id="WP_006746798.1">
    <property type="nucleotide sequence ID" value="NZ_CP007029.1"/>
</dbReference>
<organism evidence="2 3">
    <name type="scientific">Thioalkalivibrio paradoxus ARh 1</name>
    <dbReference type="NCBI Taxonomy" id="713585"/>
    <lineage>
        <taxon>Bacteria</taxon>
        <taxon>Pseudomonadati</taxon>
        <taxon>Pseudomonadota</taxon>
        <taxon>Gammaproteobacteria</taxon>
        <taxon>Chromatiales</taxon>
        <taxon>Ectothiorhodospiraceae</taxon>
        <taxon>Thioalkalivibrio</taxon>
    </lineage>
</organism>
<reference evidence="2 3" key="1">
    <citation type="submission" date="2013-12" db="EMBL/GenBank/DDBJ databases">
        <authorList>
            <consortium name="DOE Joint Genome Institute"/>
            <person name="Muyzer G."/>
            <person name="Huntemann M."/>
            <person name="Han J."/>
            <person name="Chen A."/>
            <person name="Kyrpides N."/>
            <person name="Mavromatis K."/>
            <person name="Markowitz V."/>
            <person name="Palaniappan K."/>
            <person name="Ivanova N."/>
            <person name="Schaumberg A."/>
            <person name="Pati A."/>
            <person name="Liolios K."/>
            <person name="Nordberg H.P."/>
            <person name="Cantor M.N."/>
            <person name="Hua S.X."/>
            <person name="Woyke T."/>
        </authorList>
    </citation>
    <scope>NUCLEOTIDE SEQUENCE [LARGE SCALE GENOMIC DNA]</scope>
    <source>
        <strain evidence="2 3">ARh 1</strain>
    </source>
</reference>